<evidence type="ECO:0000259" key="1">
    <source>
        <dbReference type="Pfam" id="PF01261"/>
    </source>
</evidence>
<gene>
    <name evidence="2" type="ORF">CLV72_105106</name>
</gene>
<dbReference type="Proteomes" id="UP000237846">
    <property type="component" value="Unassembled WGS sequence"/>
</dbReference>
<feature type="domain" description="Xylose isomerase-like TIM barrel" evidence="1">
    <location>
        <begin position="26"/>
        <end position="169"/>
    </location>
</feature>
<evidence type="ECO:0000313" key="2">
    <source>
        <dbReference type="EMBL" id="PRX97756.1"/>
    </source>
</evidence>
<name>A0A2T0Q1S8_9ACTN</name>
<dbReference type="Gene3D" id="3.20.20.150">
    <property type="entry name" value="Divalent-metal-dependent TIM barrel enzymes"/>
    <property type="match status" value="1"/>
</dbReference>
<dbReference type="Pfam" id="PF01261">
    <property type="entry name" value="AP_endonuc_2"/>
    <property type="match status" value="1"/>
</dbReference>
<reference evidence="2 3" key="1">
    <citation type="submission" date="2018-03" db="EMBL/GenBank/DDBJ databases">
        <title>Genomic Encyclopedia of Archaeal and Bacterial Type Strains, Phase II (KMG-II): from individual species to whole genera.</title>
        <authorList>
            <person name="Goeker M."/>
        </authorList>
    </citation>
    <scope>NUCLEOTIDE SEQUENCE [LARGE SCALE GENOMIC DNA]</scope>
    <source>
        <strain evidence="2 3">DSM 45601</strain>
    </source>
</reference>
<evidence type="ECO:0000313" key="3">
    <source>
        <dbReference type="Proteomes" id="UP000237846"/>
    </source>
</evidence>
<dbReference type="OrthoDB" id="9815124at2"/>
<dbReference type="InterPro" id="IPR036237">
    <property type="entry name" value="Xyl_isomerase-like_sf"/>
</dbReference>
<dbReference type="InterPro" id="IPR013022">
    <property type="entry name" value="Xyl_isomerase-like_TIM-brl"/>
</dbReference>
<dbReference type="PANTHER" id="PTHR12110:SF41">
    <property type="entry name" value="INOSOSE DEHYDRATASE"/>
    <property type="match status" value="1"/>
</dbReference>
<accession>A0A2T0Q1S8</accession>
<dbReference type="InterPro" id="IPR050312">
    <property type="entry name" value="IolE/XylAMocC-like"/>
</dbReference>
<comment type="caution">
    <text evidence="2">The sequence shown here is derived from an EMBL/GenBank/DDBJ whole genome shotgun (WGS) entry which is preliminary data.</text>
</comment>
<dbReference type="GO" id="GO:0016853">
    <property type="term" value="F:isomerase activity"/>
    <property type="evidence" value="ECO:0007669"/>
    <property type="project" value="UniProtKB-KW"/>
</dbReference>
<proteinExistence type="predicted"/>
<keyword evidence="2" id="KW-0413">Isomerase</keyword>
<dbReference type="SUPFAM" id="SSF51658">
    <property type="entry name" value="Xylose isomerase-like"/>
    <property type="match status" value="1"/>
</dbReference>
<dbReference type="PANTHER" id="PTHR12110">
    <property type="entry name" value="HYDROXYPYRUVATE ISOMERASE"/>
    <property type="match status" value="1"/>
</dbReference>
<sequence length="261" mass="27769">MATTADGVRPGLASVTFRTLPPDEVVRLAERAGVRVIEWAGDTHVPAGDLDRARAVRKACADTGIEPSTYGSYYKAGHSDPDAFEPAVAAAAELGAPRIRVWAGTRGSAEADTAQRGRVVGDLARCAALAEQAGLDLTVEYHVESLTDDLDSAARLYREVGAPNLVAHWQPRELPDTAACLAEVGALLPRLRTVHVFSWGADGYTERLPLAARADLWRPVLAALAADGAPRDALLEFVPDDSPEAFVRDAAALRDWIAEVG</sequence>
<dbReference type="EMBL" id="PVZC01000005">
    <property type="protein sequence ID" value="PRX97756.1"/>
    <property type="molecule type" value="Genomic_DNA"/>
</dbReference>
<organism evidence="2 3">
    <name type="scientific">Allonocardiopsis opalescens</name>
    <dbReference type="NCBI Taxonomy" id="1144618"/>
    <lineage>
        <taxon>Bacteria</taxon>
        <taxon>Bacillati</taxon>
        <taxon>Actinomycetota</taxon>
        <taxon>Actinomycetes</taxon>
        <taxon>Streptosporangiales</taxon>
        <taxon>Allonocardiopsis</taxon>
    </lineage>
</organism>
<keyword evidence="3" id="KW-1185">Reference proteome</keyword>
<dbReference type="RefSeq" id="WP_106248378.1">
    <property type="nucleotide sequence ID" value="NZ_PVZC01000005.1"/>
</dbReference>
<protein>
    <submittedName>
        <fullName evidence="2">Sugar phosphate isomerase/epimerase</fullName>
    </submittedName>
</protein>
<dbReference type="AlphaFoldDB" id="A0A2T0Q1S8"/>